<feature type="transmembrane region" description="Helical" evidence="6">
    <location>
        <begin position="51"/>
        <end position="71"/>
    </location>
</feature>
<keyword evidence="2" id="KW-1003">Cell membrane</keyword>
<dbReference type="RefSeq" id="WP_158741260.1">
    <property type="nucleotide sequence ID" value="NZ_JAFBEP010000002.1"/>
</dbReference>
<dbReference type="PANTHER" id="PTHR30250">
    <property type="entry name" value="PST FAMILY PREDICTED COLANIC ACID TRANSPORTER"/>
    <property type="match status" value="1"/>
</dbReference>
<dbReference type="PIRSF" id="PIRSF038958">
    <property type="entry name" value="PG_synth_SpoVB"/>
    <property type="match status" value="1"/>
</dbReference>
<comment type="caution">
    <text evidence="7">The sequence shown here is derived from an EMBL/GenBank/DDBJ whole genome shotgun (WGS) entry which is preliminary data.</text>
</comment>
<feature type="transmembrane region" description="Helical" evidence="6">
    <location>
        <begin position="486"/>
        <end position="509"/>
    </location>
</feature>
<dbReference type="GO" id="GO:0015297">
    <property type="term" value="F:antiporter activity"/>
    <property type="evidence" value="ECO:0007669"/>
    <property type="project" value="InterPro"/>
</dbReference>
<keyword evidence="4 6" id="KW-1133">Transmembrane helix</keyword>
<feature type="transmembrane region" description="Helical" evidence="6">
    <location>
        <begin position="393"/>
        <end position="415"/>
    </location>
</feature>
<dbReference type="PANTHER" id="PTHR30250:SF21">
    <property type="entry name" value="LIPID II FLIPPASE MURJ"/>
    <property type="match status" value="1"/>
</dbReference>
<evidence type="ECO:0000256" key="1">
    <source>
        <dbReference type="ARBA" id="ARBA00004651"/>
    </source>
</evidence>
<dbReference type="Proteomes" id="UP000483018">
    <property type="component" value="Unassembled WGS sequence"/>
</dbReference>
<feature type="transmembrane region" description="Helical" evidence="6">
    <location>
        <begin position="421"/>
        <end position="441"/>
    </location>
</feature>
<feature type="transmembrane region" description="Helical" evidence="6">
    <location>
        <begin position="12"/>
        <end position="31"/>
    </location>
</feature>
<evidence type="ECO:0000256" key="5">
    <source>
        <dbReference type="ARBA" id="ARBA00023136"/>
    </source>
</evidence>
<feature type="transmembrane region" description="Helical" evidence="6">
    <location>
        <begin position="91"/>
        <end position="114"/>
    </location>
</feature>
<feature type="transmembrane region" description="Helical" evidence="6">
    <location>
        <begin position="126"/>
        <end position="146"/>
    </location>
</feature>
<dbReference type="InterPro" id="IPR002528">
    <property type="entry name" value="MATE_fam"/>
</dbReference>
<dbReference type="AlphaFoldDB" id="A0A7C8HFR1"/>
<reference evidence="7 8" key="1">
    <citation type="submission" date="2019-12" db="EMBL/GenBank/DDBJ databases">
        <title>Defluviitalea raffinosedens, isolated from a biogas fermenter, genome sequencing and characterization.</title>
        <authorList>
            <person name="Rettenmaier R."/>
            <person name="Schneider M."/>
            <person name="Neuhaus K."/>
            <person name="Liebl W."/>
            <person name="Zverlov V."/>
        </authorList>
    </citation>
    <scope>NUCLEOTIDE SEQUENCE [LARGE SCALE GENOMIC DNA]</scope>
    <source>
        <strain evidence="7 8">249c-K6</strain>
    </source>
</reference>
<dbReference type="InterPro" id="IPR024923">
    <property type="entry name" value="PG_synth_SpoVB"/>
</dbReference>
<organism evidence="7 8">
    <name type="scientific">Defluviitalea raffinosedens</name>
    <dbReference type="NCBI Taxonomy" id="1450156"/>
    <lineage>
        <taxon>Bacteria</taxon>
        <taxon>Bacillati</taxon>
        <taxon>Bacillota</taxon>
        <taxon>Clostridia</taxon>
        <taxon>Lachnospirales</taxon>
        <taxon>Defluviitaleaceae</taxon>
        <taxon>Defluviitalea</taxon>
    </lineage>
</organism>
<evidence type="ECO:0000313" key="8">
    <source>
        <dbReference type="Proteomes" id="UP000483018"/>
    </source>
</evidence>
<sequence>MSEHAKKFVKGAIILSIGGIIAKILSAFFRIPLTHLIGDTGLGYYQMPYPIYTMMTAISYVGIPSAVSKIISGNLVHKKYYEAHKVFQYTLLLLIILTGAVSLFMFFGADWLIYTQGWVEGAKYSLWGLAFSPIFIGIMGVFRGYFQGMQDMMPTATSQIAESFSRTIIGLGAAYLFMRLGYGVEIAAGGAAFGGAAGGIMGSVILAIFYLKRRRQILEKVNQSKENSKQLSFFNVSKEVIAITFPISIGASILSVMNWVDSASVVRRLLDAGVPRLKAVDLFGQMGKASTFISIPLALGMALIVGLVPATAEAVEKKDREELHDKIELGTRFALLLGLPSAAGLCVLAQPAMSLIYGKYNEGAEVLAVMSLSLIFVMLGQTLTGILQGMGHFYVPVVNLVAAAVGKGIINYFLVPGSLGINGAAIGTIVGYGIFAVLNYLAVRKYGEFKLKFVHVILKPTISAAVMAGITLAFYKLISRFMGNSISTLAAVCVGVLVYVLILIFTGAIEEEDFKMLPKGDKLAIIFKKLKLLKN</sequence>
<dbReference type="Pfam" id="PF01943">
    <property type="entry name" value="Polysacc_synt"/>
    <property type="match status" value="1"/>
</dbReference>
<keyword evidence="3 6" id="KW-0812">Transmembrane</keyword>
<feature type="transmembrane region" description="Helical" evidence="6">
    <location>
        <begin position="240"/>
        <end position="260"/>
    </location>
</feature>
<evidence type="ECO:0000256" key="2">
    <source>
        <dbReference type="ARBA" id="ARBA00022475"/>
    </source>
</evidence>
<dbReference type="InterPro" id="IPR050833">
    <property type="entry name" value="Poly_Biosynth_Transport"/>
</dbReference>
<evidence type="ECO:0000256" key="3">
    <source>
        <dbReference type="ARBA" id="ARBA00022692"/>
    </source>
</evidence>
<accession>A0A7C8HFR1</accession>
<feature type="transmembrane region" description="Helical" evidence="6">
    <location>
        <begin position="453"/>
        <end position="474"/>
    </location>
</feature>
<keyword evidence="8" id="KW-1185">Reference proteome</keyword>
<dbReference type="EMBL" id="WSLF01000012">
    <property type="protein sequence ID" value="KAE9631333.1"/>
    <property type="molecule type" value="Genomic_DNA"/>
</dbReference>
<keyword evidence="5 6" id="KW-0472">Membrane</keyword>
<proteinExistence type="predicted"/>
<feature type="transmembrane region" description="Helical" evidence="6">
    <location>
        <begin position="190"/>
        <end position="211"/>
    </location>
</feature>
<dbReference type="OrthoDB" id="9775950at2"/>
<dbReference type="Pfam" id="PF01554">
    <property type="entry name" value="MatE"/>
    <property type="match status" value="1"/>
</dbReference>
<dbReference type="CDD" id="cd13124">
    <property type="entry name" value="MATE_SpoVB_like"/>
    <property type="match status" value="1"/>
</dbReference>
<name>A0A7C8HFR1_9FIRM</name>
<dbReference type="GO" id="GO:0042910">
    <property type="term" value="F:xenobiotic transmembrane transporter activity"/>
    <property type="evidence" value="ECO:0007669"/>
    <property type="project" value="InterPro"/>
</dbReference>
<feature type="transmembrane region" description="Helical" evidence="6">
    <location>
        <begin position="292"/>
        <end position="312"/>
    </location>
</feature>
<evidence type="ECO:0000313" key="7">
    <source>
        <dbReference type="EMBL" id="KAE9631333.1"/>
    </source>
</evidence>
<feature type="transmembrane region" description="Helical" evidence="6">
    <location>
        <begin position="167"/>
        <end position="184"/>
    </location>
</feature>
<dbReference type="InterPro" id="IPR002797">
    <property type="entry name" value="Polysacc_synth"/>
</dbReference>
<dbReference type="GO" id="GO:0005886">
    <property type="term" value="C:plasma membrane"/>
    <property type="evidence" value="ECO:0007669"/>
    <property type="project" value="UniProtKB-SubCell"/>
</dbReference>
<evidence type="ECO:0000256" key="6">
    <source>
        <dbReference type="SAM" id="Phobius"/>
    </source>
</evidence>
<evidence type="ECO:0000256" key="4">
    <source>
        <dbReference type="ARBA" id="ARBA00022989"/>
    </source>
</evidence>
<feature type="transmembrane region" description="Helical" evidence="6">
    <location>
        <begin position="366"/>
        <end position="386"/>
    </location>
</feature>
<feature type="transmembrane region" description="Helical" evidence="6">
    <location>
        <begin position="333"/>
        <end position="354"/>
    </location>
</feature>
<protein>
    <submittedName>
        <fullName evidence="7">Oligosaccharide flippase family protein</fullName>
    </submittedName>
</protein>
<comment type="subcellular location">
    <subcellularLocation>
        <location evidence="1">Cell membrane</location>
        <topology evidence="1">Multi-pass membrane protein</topology>
    </subcellularLocation>
</comment>
<gene>
    <name evidence="7" type="ORF">GND95_11260</name>
</gene>